<feature type="domain" description="HTH cro/C1-type" evidence="4">
    <location>
        <begin position="302"/>
        <end position="356"/>
    </location>
</feature>
<name>A0A1D2J734_PARBR</name>
<evidence type="ECO:0000256" key="2">
    <source>
        <dbReference type="ARBA" id="ARBA00014317"/>
    </source>
</evidence>
<dbReference type="AlphaFoldDB" id="A0A1D2J734"/>
<dbReference type="CDD" id="cd00093">
    <property type="entry name" value="HTH_XRE"/>
    <property type="match status" value="1"/>
</dbReference>
<comment type="function">
    <text evidence="3">Transcriptional coactivator that stimulates GCN4-dependent transcriptional activity by bridging the DNA-binding region of GCN4 and TBP (SPT15), thereby recruiting TBP to GCN4-bound promoters. Involved in induction of the ribosome quality control (RQC) pathway; a pathway that degrades nascent peptide chains during problematic translation. Required to prevent stalled ribosomes from frameshifting.</text>
</comment>
<dbReference type="Pfam" id="PF08546">
    <property type="entry name" value="ApbA_C"/>
    <property type="match status" value="1"/>
</dbReference>
<dbReference type="VEuPathDB" id="FungiDB:PABG_01608"/>
<dbReference type="InterPro" id="IPR013332">
    <property type="entry name" value="KPR_N"/>
</dbReference>
<proteinExistence type="inferred from homology"/>
<gene>
    <name evidence="5" type="ORF">ACO22_06591</name>
</gene>
<accession>A0A1D2J734</accession>
<dbReference type="VEuPathDB" id="FungiDB:PADG_04223"/>
<dbReference type="Pfam" id="PF01381">
    <property type="entry name" value="HTH_3"/>
    <property type="match status" value="1"/>
</dbReference>
<comment type="similarity">
    <text evidence="1">Belongs to the MBF1 family.</text>
</comment>
<sequence>MKTIPELCSIPEIIQPAVTPGHTSIVLIQNGIYIEEDFIKAFPTCVLLSGASYIGAQQRDGHVSHNDRDCMDLGAFRNPSLDASLEKAKLDEFATAYTTSNVVEVRKVDDIVFYRWRKLLWNATFNPLCAITQLDSTAIRQFGSDYSLIRPAMAEVVAIAKADGYDLGKGVIDDMIETAPIELSFRPSMLVDVDKGNPVEAEAILVTQPPSINMSEDWDSVTRIGSRVRGGGGAQPRETVVRGRSALNAAQRSGAIIATEKKYATGNATTRPRVEGQLLTKVDRSDDIVPLKGIPREVGMTIQRRRNEEGLTQKELAVKCNTTQPVIAALEQSNPTADKSVIPRISRVLNVKLSGRDIGKELFPKKK</sequence>
<evidence type="ECO:0000313" key="6">
    <source>
        <dbReference type="Proteomes" id="UP000242814"/>
    </source>
</evidence>
<reference evidence="5 6" key="1">
    <citation type="submission" date="2016-06" db="EMBL/GenBank/DDBJ databases">
        <authorList>
            <person name="Kjaerup R.B."/>
            <person name="Dalgaard T.S."/>
            <person name="Juul-Madsen H.R."/>
        </authorList>
    </citation>
    <scope>NUCLEOTIDE SEQUENCE [LARGE SCALE GENOMIC DNA]</scope>
    <source>
        <strain evidence="5 6">Pb300</strain>
    </source>
</reference>
<dbReference type="InterPro" id="IPR013328">
    <property type="entry name" value="6PGD_dom2"/>
</dbReference>
<dbReference type="GO" id="GO:0005737">
    <property type="term" value="C:cytoplasm"/>
    <property type="evidence" value="ECO:0007669"/>
    <property type="project" value="TreeGrafter"/>
</dbReference>
<dbReference type="SMART" id="SM00530">
    <property type="entry name" value="HTH_XRE"/>
    <property type="match status" value="1"/>
</dbReference>
<dbReference type="InterPro" id="IPR013729">
    <property type="entry name" value="MBF1_N"/>
</dbReference>
<protein>
    <recommendedName>
        <fullName evidence="2">Multiprotein-bridging factor 1</fullName>
    </recommendedName>
</protein>
<dbReference type="InterPro" id="IPR001387">
    <property type="entry name" value="Cro/C1-type_HTH"/>
</dbReference>
<dbReference type="EMBL" id="LZYO01000367">
    <property type="protein sequence ID" value="ODH14367.1"/>
    <property type="molecule type" value="Genomic_DNA"/>
</dbReference>
<dbReference type="PROSITE" id="PS50943">
    <property type="entry name" value="HTH_CROC1"/>
    <property type="match status" value="1"/>
</dbReference>
<dbReference type="InterPro" id="IPR010982">
    <property type="entry name" value="Lambda_DNA-bd_dom_sf"/>
</dbReference>
<evidence type="ECO:0000313" key="5">
    <source>
        <dbReference type="EMBL" id="ODH14367.1"/>
    </source>
</evidence>
<evidence type="ECO:0000256" key="3">
    <source>
        <dbReference type="ARBA" id="ARBA00035107"/>
    </source>
</evidence>
<dbReference type="Pfam" id="PF08523">
    <property type="entry name" value="MBF1"/>
    <property type="match status" value="1"/>
</dbReference>
<organism evidence="5 6">
    <name type="scientific">Paracoccidioides brasiliensis</name>
    <dbReference type="NCBI Taxonomy" id="121759"/>
    <lineage>
        <taxon>Eukaryota</taxon>
        <taxon>Fungi</taxon>
        <taxon>Dikarya</taxon>
        <taxon>Ascomycota</taxon>
        <taxon>Pezizomycotina</taxon>
        <taxon>Eurotiomycetes</taxon>
        <taxon>Eurotiomycetidae</taxon>
        <taxon>Onygenales</taxon>
        <taxon>Ajellomycetaceae</taxon>
        <taxon>Paracoccidioides</taxon>
    </lineage>
</organism>
<evidence type="ECO:0000259" key="4">
    <source>
        <dbReference type="PROSITE" id="PS50943"/>
    </source>
</evidence>
<dbReference type="SUPFAM" id="SSF47413">
    <property type="entry name" value="lambda repressor-like DNA-binding domains"/>
    <property type="match status" value="1"/>
</dbReference>
<dbReference type="GO" id="GO:0003677">
    <property type="term" value="F:DNA binding"/>
    <property type="evidence" value="ECO:0007669"/>
    <property type="project" value="InterPro"/>
</dbReference>
<dbReference type="InterPro" id="IPR051402">
    <property type="entry name" value="KPR-Related"/>
</dbReference>
<dbReference type="InterPro" id="IPR008927">
    <property type="entry name" value="6-PGluconate_DH-like_C_sf"/>
</dbReference>
<dbReference type="PANTHER" id="PTHR21708">
    <property type="entry name" value="PROBABLE 2-DEHYDROPANTOATE 2-REDUCTASE"/>
    <property type="match status" value="1"/>
</dbReference>
<dbReference type="Gene3D" id="1.10.260.40">
    <property type="entry name" value="lambda repressor-like DNA-binding domains"/>
    <property type="match status" value="1"/>
</dbReference>
<dbReference type="InterPro" id="IPR013752">
    <property type="entry name" value="KPA_reductase"/>
</dbReference>
<dbReference type="Pfam" id="PF02558">
    <property type="entry name" value="ApbA"/>
    <property type="match status" value="1"/>
</dbReference>
<dbReference type="FunFam" id="1.10.1040.10:FF:000017">
    <property type="entry name" value="2-dehydropantoate 2-reductase"/>
    <property type="match status" value="1"/>
</dbReference>
<dbReference type="SUPFAM" id="SSF48179">
    <property type="entry name" value="6-phosphogluconate dehydrogenase C-terminal domain-like"/>
    <property type="match status" value="1"/>
</dbReference>
<dbReference type="VEuPathDB" id="FungiDB:PADG_04222"/>
<dbReference type="VEuPathDB" id="FungiDB:PABG_01607"/>
<dbReference type="PANTHER" id="PTHR21708:SF30">
    <property type="entry name" value="2-DEHYDROPANTOATE 2-REDUCTASE-RELATED"/>
    <property type="match status" value="1"/>
</dbReference>
<dbReference type="Gene3D" id="3.40.50.720">
    <property type="entry name" value="NAD(P)-binding Rossmann-like Domain"/>
    <property type="match status" value="1"/>
</dbReference>
<dbReference type="Gene3D" id="1.10.1040.10">
    <property type="entry name" value="N-(1-d-carboxylethyl)-l-norvaline Dehydrogenase, domain 2"/>
    <property type="match status" value="1"/>
</dbReference>
<comment type="caution">
    <text evidence="5">The sequence shown here is derived from an EMBL/GenBank/DDBJ whole genome shotgun (WGS) entry which is preliminary data.</text>
</comment>
<evidence type="ECO:0000256" key="1">
    <source>
        <dbReference type="ARBA" id="ARBA00009802"/>
    </source>
</evidence>
<dbReference type="Proteomes" id="UP000242814">
    <property type="component" value="Unassembled WGS sequence"/>
</dbReference>